<evidence type="ECO:0000256" key="1">
    <source>
        <dbReference type="SAM" id="MobiDB-lite"/>
    </source>
</evidence>
<dbReference type="PANTHER" id="PTHR10285">
    <property type="entry name" value="URIDINE KINASE"/>
    <property type="match status" value="1"/>
</dbReference>
<evidence type="ECO:0000259" key="2">
    <source>
        <dbReference type="Pfam" id="PF00485"/>
    </source>
</evidence>
<dbReference type="PRINTS" id="PR00988">
    <property type="entry name" value="URIDINKINASE"/>
</dbReference>
<sequence length="145" mass="16414">MDSKSVEDLLESSAEVHFQGFNLDDLPLRNSETGQPTTSTTEQMHRQPFVIGVSGGAASGKTTVCDMIIEQLRDQRVVLVNQNSFYHSLSEEELTRVHEYNFDHPDAFNTEQLLSCMENLKHGKAVDIPNYDFKTHKSLFPARKV</sequence>
<dbReference type="GO" id="GO:0016301">
    <property type="term" value="F:kinase activity"/>
    <property type="evidence" value="ECO:0007669"/>
    <property type="project" value="UniProtKB-KW"/>
</dbReference>
<dbReference type="EMBL" id="GDJX01012849">
    <property type="protein sequence ID" value="JAT55087.1"/>
    <property type="molecule type" value="Transcribed_RNA"/>
</dbReference>
<evidence type="ECO:0000313" key="3">
    <source>
        <dbReference type="EMBL" id="JAT55087.1"/>
    </source>
</evidence>
<gene>
    <name evidence="3" type="primary">UKL4_0</name>
    <name evidence="3" type="ORF">g.43692</name>
</gene>
<organism evidence="3">
    <name type="scientific">Anthurium amnicola</name>
    <dbReference type="NCBI Taxonomy" id="1678845"/>
    <lineage>
        <taxon>Eukaryota</taxon>
        <taxon>Viridiplantae</taxon>
        <taxon>Streptophyta</taxon>
        <taxon>Embryophyta</taxon>
        <taxon>Tracheophyta</taxon>
        <taxon>Spermatophyta</taxon>
        <taxon>Magnoliopsida</taxon>
        <taxon>Liliopsida</taxon>
        <taxon>Araceae</taxon>
        <taxon>Pothoideae</taxon>
        <taxon>Potheae</taxon>
        <taxon>Anthurium</taxon>
    </lineage>
</organism>
<dbReference type="InterPro" id="IPR027417">
    <property type="entry name" value="P-loop_NTPase"/>
</dbReference>
<name>A0A1D1YKA6_9ARAE</name>
<feature type="compositionally biased region" description="Polar residues" evidence="1">
    <location>
        <begin position="30"/>
        <end position="42"/>
    </location>
</feature>
<keyword evidence="3" id="KW-0808">Transferase</keyword>
<protein>
    <submittedName>
        <fullName evidence="3">Uridine kinase-like protein 4</fullName>
    </submittedName>
</protein>
<keyword evidence="3" id="KW-0418">Kinase</keyword>
<feature type="region of interest" description="Disordered" evidence="1">
    <location>
        <begin position="25"/>
        <end position="46"/>
    </location>
</feature>
<dbReference type="AlphaFoldDB" id="A0A1D1YKA6"/>
<accession>A0A1D1YKA6</accession>
<proteinExistence type="predicted"/>
<dbReference type="SUPFAM" id="SSF52540">
    <property type="entry name" value="P-loop containing nucleoside triphosphate hydrolases"/>
    <property type="match status" value="1"/>
</dbReference>
<dbReference type="GO" id="GO:0005524">
    <property type="term" value="F:ATP binding"/>
    <property type="evidence" value="ECO:0007669"/>
    <property type="project" value="InterPro"/>
</dbReference>
<dbReference type="InterPro" id="IPR006083">
    <property type="entry name" value="PRK/URK"/>
</dbReference>
<dbReference type="Gene3D" id="3.40.50.300">
    <property type="entry name" value="P-loop containing nucleotide triphosphate hydrolases"/>
    <property type="match status" value="1"/>
</dbReference>
<reference evidence="3" key="1">
    <citation type="submission" date="2015-07" db="EMBL/GenBank/DDBJ databases">
        <title>Transcriptome Assembly of Anthurium amnicola.</title>
        <authorList>
            <person name="Suzuki J."/>
        </authorList>
    </citation>
    <scope>NUCLEOTIDE SEQUENCE</scope>
</reference>
<feature type="domain" description="Phosphoribulokinase/uridine kinase" evidence="2">
    <location>
        <begin position="50"/>
        <end position="138"/>
    </location>
</feature>
<dbReference type="Pfam" id="PF00485">
    <property type="entry name" value="PRK"/>
    <property type="match status" value="1"/>
</dbReference>